<dbReference type="AlphaFoldDB" id="A0A9P4P973"/>
<dbReference type="InterPro" id="IPR036861">
    <property type="entry name" value="Endochitinase-like_sf"/>
</dbReference>
<dbReference type="PANTHER" id="PTHR39613:SF1">
    <property type="entry name" value="ANCHORED CELL WALL PROTEIN, PUTATIVE (AFU_ORTHOLOGUE AFUA_4G08960)-RELATED"/>
    <property type="match status" value="1"/>
</dbReference>
<gene>
    <name evidence="6" type="ORF">P171DRAFT_525408</name>
</gene>
<dbReference type="GO" id="GO:0008061">
    <property type="term" value="F:chitin binding"/>
    <property type="evidence" value="ECO:0007669"/>
    <property type="project" value="UniProtKB-UniRule"/>
</dbReference>
<dbReference type="SUPFAM" id="SSF57016">
    <property type="entry name" value="Plant lectins/antimicrobial peptides"/>
    <property type="match status" value="1"/>
</dbReference>
<dbReference type="Pfam" id="PF22799">
    <property type="entry name" value="PIR1-like_C"/>
    <property type="match status" value="1"/>
</dbReference>
<evidence type="ECO:0000256" key="3">
    <source>
        <dbReference type="SAM" id="MobiDB-lite"/>
    </source>
</evidence>
<protein>
    <submittedName>
        <fullName evidence="6">Carbohydrate-binding module family 18 protein</fullName>
    </submittedName>
</protein>
<sequence>MRSTVLLAFIGAASASAIIPQIVPILPRDAPESYNLTLWAWTHSHHRGSLHTLADGQLRLGDGSIPIANFTFRPGVGIVDSEGRGCITTPGPTNQFQCDEGVKPMPEFDLGCSGQLLFNGSQHFWACAVNDKGVQNVYTEPVPKQLKCVYITLLARYNPELNNRTGCQRGDRSESWIYPWDKFYNNSNAALPSTPEGTRQIASYLKDNQHASSNATMDRPKAEHGIQSPDGRCGSPTGFNCFGKTDGPCCSHHGWCGISASHCGTGCQGNFGICDDASSGKASNGTSVSSEVASKASSTGKAPSSTSTGKAPSSTSTGKAPSSTSNSKAPSSISSKAPSKTSSTGKALSSASLNGTASSSTAPASSHISATSAPKQGTLSPNGQCGGDQGYHCHGSGAGWIWLVWKECVDHNQGAWRKDGLCCSQNPNEDYEVWLFADHFLQPSGNATSPTYTSKPLPSQSANNGTYPPALDCNDPVNAQNCGSSYPAYGCPHNLKGTFESPRLMVTVNKVDPDKALDNKWDGHIGSPHCSLYSFNVSSSYADQKCSLVWLFPEERYLDNSTLFITEPNKTPVMEFWHLRQPARRGMTWNEIGPRKIVAAGPVRPGFSCNAKTVPCPAGFEHTFMVCGDHFYMKYAQDLKSPNPMGLFIRTC</sequence>
<keyword evidence="2" id="KW-1015">Disulfide bond</keyword>
<feature type="region of interest" description="Disordered" evidence="3">
    <location>
        <begin position="209"/>
        <end position="230"/>
    </location>
</feature>
<dbReference type="Pfam" id="PF09792">
    <property type="entry name" value="But2"/>
    <property type="match status" value="1"/>
</dbReference>
<keyword evidence="1 2" id="KW-0147">Chitin-binding</keyword>
<feature type="chain" id="PRO_5040257638" evidence="4">
    <location>
        <begin position="16"/>
        <end position="652"/>
    </location>
</feature>
<keyword evidence="4" id="KW-0732">Signal</keyword>
<comment type="caution">
    <text evidence="6">The sequence shown here is derived from an EMBL/GenBank/DDBJ whole genome shotgun (WGS) entry which is preliminary data.</text>
</comment>
<dbReference type="OrthoDB" id="3779177at2759"/>
<accession>A0A9P4P973</accession>
<reference evidence="6" key="1">
    <citation type="journal article" date="2020" name="Stud. Mycol.">
        <title>101 Dothideomycetes genomes: a test case for predicting lifestyles and emergence of pathogens.</title>
        <authorList>
            <person name="Haridas S."/>
            <person name="Albert R."/>
            <person name="Binder M."/>
            <person name="Bloem J."/>
            <person name="Labutti K."/>
            <person name="Salamov A."/>
            <person name="Andreopoulos B."/>
            <person name="Baker S."/>
            <person name="Barry K."/>
            <person name="Bills G."/>
            <person name="Bluhm B."/>
            <person name="Cannon C."/>
            <person name="Castanera R."/>
            <person name="Culley D."/>
            <person name="Daum C."/>
            <person name="Ezra D."/>
            <person name="Gonzalez J."/>
            <person name="Henrissat B."/>
            <person name="Kuo A."/>
            <person name="Liang C."/>
            <person name="Lipzen A."/>
            <person name="Lutzoni F."/>
            <person name="Magnuson J."/>
            <person name="Mondo S."/>
            <person name="Nolan M."/>
            <person name="Ohm R."/>
            <person name="Pangilinan J."/>
            <person name="Park H.-J."/>
            <person name="Ramirez L."/>
            <person name="Alfaro M."/>
            <person name="Sun H."/>
            <person name="Tritt A."/>
            <person name="Yoshinaga Y."/>
            <person name="Zwiers L.-H."/>
            <person name="Turgeon B."/>
            <person name="Goodwin S."/>
            <person name="Spatafora J."/>
            <person name="Crous P."/>
            <person name="Grigoriev I."/>
        </authorList>
    </citation>
    <scope>NUCLEOTIDE SEQUENCE</scope>
    <source>
        <strain evidence="6">CBS 690.94</strain>
    </source>
</reference>
<dbReference type="PROSITE" id="PS50941">
    <property type="entry name" value="CHIT_BIND_I_2"/>
    <property type="match status" value="1"/>
</dbReference>
<feature type="region of interest" description="Disordered" evidence="3">
    <location>
        <begin position="293"/>
        <end position="381"/>
    </location>
</feature>
<proteinExistence type="predicted"/>
<keyword evidence="7" id="KW-1185">Reference proteome</keyword>
<dbReference type="InterPro" id="IPR001002">
    <property type="entry name" value="Chitin-bd_1"/>
</dbReference>
<dbReference type="InterPro" id="IPR018620">
    <property type="entry name" value="Ubiquitin3-bd_protein_But2_C"/>
</dbReference>
<evidence type="ECO:0000259" key="5">
    <source>
        <dbReference type="PROSITE" id="PS50941"/>
    </source>
</evidence>
<feature type="compositionally biased region" description="Polar residues" evidence="3">
    <location>
        <begin position="299"/>
        <end position="319"/>
    </location>
</feature>
<dbReference type="CDD" id="cd11618">
    <property type="entry name" value="ChtBD1_1"/>
    <property type="match status" value="1"/>
</dbReference>
<evidence type="ECO:0000256" key="4">
    <source>
        <dbReference type="SAM" id="SignalP"/>
    </source>
</evidence>
<comment type="caution">
    <text evidence="2">Lacks conserved residue(s) required for the propagation of feature annotation.</text>
</comment>
<name>A0A9P4P973_9PLEO</name>
<dbReference type="InterPro" id="IPR054508">
    <property type="entry name" value="PIR1-like_C"/>
</dbReference>
<feature type="domain" description="Chitin-binding type-1" evidence="5">
    <location>
        <begin position="230"/>
        <end position="276"/>
    </location>
</feature>
<dbReference type="Gene3D" id="3.30.60.10">
    <property type="entry name" value="Endochitinase-like"/>
    <property type="match status" value="1"/>
</dbReference>
<organism evidence="6 7">
    <name type="scientific">Karstenula rhodostoma CBS 690.94</name>
    <dbReference type="NCBI Taxonomy" id="1392251"/>
    <lineage>
        <taxon>Eukaryota</taxon>
        <taxon>Fungi</taxon>
        <taxon>Dikarya</taxon>
        <taxon>Ascomycota</taxon>
        <taxon>Pezizomycotina</taxon>
        <taxon>Dothideomycetes</taxon>
        <taxon>Pleosporomycetidae</taxon>
        <taxon>Pleosporales</taxon>
        <taxon>Massarineae</taxon>
        <taxon>Didymosphaeriaceae</taxon>
        <taxon>Karstenula</taxon>
    </lineage>
</organism>
<dbReference type="Proteomes" id="UP000799764">
    <property type="component" value="Unassembled WGS sequence"/>
</dbReference>
<feature type="disulfide bond" evidence="2">
    <location>
        <begin position="249"/>
        <end position="263"/>
    </location>
</feature>
<dbReference type="EMBL" id="MU001509">
    <property type="protein sequence ID" value="KAF2439557.1"/>
    <property type="molecule type" value="Genomic_DNA"/>
</dbReference>
<evidence type="ECO:0000256" key="2">
    <source>
        <dbReference type="PROSITE-ProRule" id="PRU00261"/>
    </source>
</evidence>
<evidence type="ECO:0000256" key="1">
    <source>
        <dbReference type="ARBA" id="ARBA00022669"/>
    </source>
</evidence>
<dbReference type="PANTHER" id="PTHR39613">
    <property type="entry name" value="ANCHORED CELL WALL PROTEIN, PUTATIVE (AFU_ORTHOLOGUE AFUA_4G08960)-RELATED"/>
    <property type="match status" value="1"/>
</dbReference>
<feature type="signal peptide" evidence="4">
    <location>
        <begin position="1"/>
        <end position="15"/>
    </location>
</feature>
<evidence type="ECO:0000313" key="6">
    <source>
        <dbReference type="EMBL" id="KAF2439557.1"/>
    </source>
</evidence>
<evidence type="ECO:0000313" key="7">
    <source>
        <dbReference type="Proteomes" id="UP000799764"/>
    </source>
</evidence>
<feature type="compositionally biased region" description="Low complexity" evidence="3">
    <location>
        <begin position="320"/>
        <end position="373"/>
    </location>
</feature>